<evidence type="ECO:0000256" key="2">
    <source>
        <dbReference type="ARBA" id="ARBA00022737"/>
    </source>
</evidence>
<evidence type="ECO:0000256" key="5">
    <source>
        <dbReference type="SAM" id="Phobius"/>
    </source>
</evidence>
<keyword evidence="8" id="KW-1185">Reference proteome</keyword>
<keyword evidence="5" id="KW-0472">Membrane</keyword>
<name>A0A2A2JRR9_9BILA</name>
<sequence>MSETRGYAQLASSVISLVCISAVAIYIPYEYSRLNAAQASIQARMDAFKFTARNIWQDIVLVQSDGRAKRQYGGYDASAAGDSQQCTSCMVCQPGLDGLDVPLDPEPSFPCVLCPAGPPGNRGLLLSSLIMMIILFLVPLVKLEEQAFRKTRKTQVYKDLKATTRTQRTEGPPGPRGGPGQSGSVGPPGDAGESGGHCPSSCGIQDIVAPSVTELDTRENETPGKASSDGWSGYGKR</sequence>
<reference evidence="7 8" key="1">
    <citation type="journal article" date="2017" name="Curr. Biol.">
        <title>Genome architecture and evolution of a unichromosomal asexual nematode.</title>
        <authorList>
            <person name="Fradin H."/>
            <person name="Zegar C."/>
            <person name="Gutwein M."/>
            <person name="Lucas J."/>
            <person name="Kovtun M."/>
            <person name="Corcoran D."/>
            <person name="Baugh L.R."/>
            <person name="Kiontke K."/>
            <person name="Gunsalus K."/>
            <person name="Fitch D.H."/>
            <person name="Piano F."/>
        </authorList>
    </citation>
    <scope>NUCLEOTIDE SEQUENCE [LARGE SCALE GENOMIC DNA]</scope>
    <source>
        <strain evidence="7">PF1309</strain>
    </source>
</reference>
<evidence type="ECO:0000313" key="7">
    <source>
        <dbReference type="EMBL" id="PAV64365.1"/>
    </source>
</evidence>
<accession>A0A2A2JRR9</accession>
<dbReference type="InterPro" id="IPR002486">
    <property type="entry name" value="Col_cuticle_N"/>
</dbReference>
<dbReference type="AlphaFoldDB" id="A0A2A2JRR9"/>
<dbReference type="SMART" id="SM01088">
    <property type="entry name" value="Col_cuticle_N"/>
    <property type="match status" value="1"/>
</dbReference>
<dbReference type="Pfam" id="PF01484">
    <property type="entry name" value="Col_cuticle_N"/>
    <property type="match status" value="1"/>
</dbReference>
<keyword evidence="5" id="KW-0812">Transmembrane</keyword>
<feature type="transmembrane region" description="Helical" evidence="5">
    <location>
        <begin position="7"/>
        <end position="27"/>
    </location>
</feature>
<feature type="region of interest" description="Disordered" evidence="4">
    <location>
        <begin position="159"/>
        <end position="237"/>
    </location>
</feature>
<evidence type="ECO:0000256" key="1">
    <source>
        <dbReference type="ARBA" id="ARBA00011518"/>
    </source>
</evidence>
<feature type="transmembrane region" description="Helical" evidence="5">
    <location>
        <begin position="123"/>
        <end position="143"/>
    </location>
</feature>
<organism evidence="7 8">
    <name type="scientific">Diploscapter pachys</name>
    <dbReference type="NCBI Taxonomy" id="2018661"/>
    <lineage>
        <taxon>Eukaryota</taxon>
        <taxon>Metazoa</taxon>
        <taxon>Ecdysozoa</taxon>
        <taxon>Nematoda</taxon>
        <taxon>Chromadorea</taxon>
        <taxon>Rhabditida</taxon>
        <taxon>Rhabditina</taxon>
        <taxon>Rhabditomorpha</taxon>
        <taxon>Rhabditoidea</taxon>
        <taxon>Rhabditidae</taxon>
        <taxon>Diploscapter</taxon>
    </lineage>
</organism>
<evidence type="ECO:0000256" key="3">
    <source>
        <dbReference type="ARBA" id="ARBA00023157"/>
    </source>
</evidence>
<dbReference type="Proteomes" id="UP000218231">
    <property type="component" value="Unassembled WGS sequence"/>
</dbReference>
<evidence type="ECO:0000313" key="8">
    <source>
        <dbReference type="Proteomes" id="UP000218231"/>
    </source>
</evidence>
<comment type="caution">
    <text evidence="7">The sequence shown here is derived from an EMBL/GenBank/DDBJ whole genome shotgun (WGS) entry which is preliminary data.</text>
</comment>
<dbReference type="STRING" id="2018661.A0A2A2JRR9"/>
<dbReference type="PANTHER" id="PTHR24637:SF421">
    <property type="entry name" value="CUTICLE COLLAGEN DPY-2"/>
    <property type="match status" value="1"/>
</dbReference>
<keyword evidence="5" id="KW-1133">Transmembrane helix</keyword>
<evidence type="ECO:0000256" key="4">
    <source>
        <dbReference type="SAM" id="MobiDB-lite"/>
    </source>
</evidence>
<dbReference type="GO" id="GO:0042302">
    <property type="term" value="F:structural constituent of cuticle"/>
    <property type="evidence" value="ECO:0007669"/>
    <property type="project" value="InterPro"/>
</dbReference>
<feature type="domain" description="Nematode cuticle collagen N-terminal" evidence="6">
    <location>
        <begin position="7"/>
        <end position="59"/>
    </location>
</feature>
<comment type="subunit">
    <text evidence="1">Collagen polypeptide chains are complexed within the cuticle by disulfide bonds and other types of covalent cross-links.</text>
</comment>
<keyword evidence="2" id="KW-0677">Repeat</keyword>
<proteinExistence type="predicted"/>
<dbReference type="PANTHER" id="PTHR24637">
    <property type="entry name" value="COLLAGEN"/>
    <property type="match status" value="1"/>
</dbReference>
<evidence type="ECO:0000259" key="6">
    <source>
        <dbReference type="SMART" id="SM01088"/>
    </source>
</evidence>
<keyword evidence="3" id="KW-1015">Disulfide bond</keyword>
<gene>
    <name evidence="7" type="ORF">WR25_20497</name>
</gene>
<protein>
    <recommendedName>
        <fullName evidence="6">Nematode cuticle collagen N-terminal domain-containing protein</fullName>
    </recommendedName>
</protein>
<dbReference type="EMBL" id="LIAE01010265">
    <property type="protein sequence ID" value="PAV64365.1"/>
    <property type="molecule type" value="Genomic_DNA"/>
</dbReference>
<dbReference type="OrthoDB" id="5985978at2759"/>